<dbReference type="EMBL" id="BARS01024116">
    <property type="protein sequence ID" value="GAG04112.1"/>
    <property type="molecule type" value="Genomic_DNA"/>
</dbReference>
<feature type="compositionally biased region" description="Basic and acidic residues" evidence="1">
    <location>
        <begin position="14"/>
        <end position="24"/>
    </location>
</feature>
<comment type="caution">
    <text evidence="2">The sequence shown here is derived from an EMBL/GenBank/DDBJ whole genome shotgun (WGS) entry which is preliminary data.</text>
</comment>
<dbReference type="AlphaFoldDB" id="X0UY70"/>
<accession>X0UY70</accession>
<name>X0UY70_9ZZZZ</name>
<reference evidence="2" key="1">
    <citation type="journal article" date="2014" name="Front. Microbiol.">
        <title>High frequency of phylogenetically diverse reductive dehalogenase-homologous genes in deep subseafloor sedimentary metagenomes.</title>
        <authorList>
            <person name="Kawai M."/>
            <person name="Futagami T."/>
            <person name="Toyoda A."/>
            <person name="Takaki Y."/>
            <person name="Nishi S."/>
            <person name="Hori S."/>
            <person name="Arai W."/>
            <person name="Tsubouchi T."/>
            <person name="Morono Y."/>
            <person name="Uchiyama I."/>
            <person name="Ito T."/>
            <person name="Fujiyama A."/>
            <person name="Inagaki F."/>
            <person name="Takami H."/>
        </authorList>
    </citation>
    <scope>NUCLEOTIDE SEQUENCE</scope>
    <source>
        <strain evidence="2">Expedition CK06-06</strain>
    </source>
</reference>
<protein>
    <submittedName>
        <fullName evidence="2">Uncharacterized protein</fullName>
    </submittedName>
</protein>
<evidence type="ECO:0000256" key="1">
    <source>
        <dbReference type="SAM" id="MobiDB-lite"/>
    </source>
</evidence>
<feature type="region of interest" description="Disordered" evidence="1">
    <location>
        <begin position="1"/>
        <end position="26"/>
    </location>
</feature>
<gene>
    <name evidence="2" type="ORF">S01H1_38313</name>
</gene>
<evidence type="ECO:0000313" key="2">
    <source>
        <dbReference type="EMBL" id="GAG04112.1"/>
    </source>
</evidence>
<sequence>VDWRQRTCGGTDMGGEHRDGDVHLGTRVPARGWQGRRESYKIEKTD</sequence>
<feature type="non-terminal residue" evidence="2">
    <location>
        <position position="1"/>
    </location>
</feature>
<proteinExistence type="predicted"/>
<organism evidence="2">
    <name type="scientific">marine sediment metagenome</name>
    <dbReference type="NCBI Taxonomy" id="412755"/>
    <lineage>
        <taxon>unclassified sequences</taxon>
        <taxon>metagenomes</taxon>
        <taxon>ecological metagenomes</taxon>
    </lineage>
</organism>